<name>A0A1B6KIZ2_9HEMI</name>
<dbReference type="AlphaFoldDB" id="A0A1B6KIZ2"/>
<reference evidence="2" key="1">
    <citation type="submission" date="2015-11" db="EMBL/GenBank/DDBJ databases">
        <title>De novo transcriptome assembly of four potential Pierce s Disease insect vectors from Arizona vineyards.</title>
        <authorList>
            <person name="Tassone E.E."/>
        </authorList>
    </citation>
    <scope>NUCLEOTIDE SEQUENCE</scope>
</reference>
<feature type="region of interest" description="Disordered" evidence="1">
    <location>
        <begin position="56"/>
        <end position="101"/>
    </location>
</feature>
<dbReference type="EMBL" id="GEBQ01028571">
    <property type="protein sequence ID" value="JAT11406.1"/>
    <property type="molecule type" value="Transcribed_RNA"/>
</dbReference>
<evidence type="ECO:0000313" key="2">
    <source>
        <dbReference type="EMBL" id="JAT11406.1"/>
    </source>
</evidence>
<feature type="non-terminal residue" evidence="2">
    <location>
        <position position="206"/>
    </location>
</feature>
<gene>
    <name evidence="2" type="ORF">g.54520</name>
</gene>
<protein>
    <submittedName>
        <fullName evidence="2">Uncharacterized protein</fullName>
    </submittedName>
</protein>
<feature type="compositionally biased region" description="Basic residues" evidence="1">
    <location>
        <begin position="90"/>
        <end position="101"/>
    </location>
</feature>
<proteinExistence type="predicted"/>
<evidence type="ECO:0000256" key="1">
    <source>
        <dbReference type="SAM" id="MobiDB-lite"/>
    </source>
</evidence>
<accession>A0A1B6KIZ2</accession>
<sequence>MGDQILTPKKIEKELVDLLSDCDLSAESELFDSDKDPEYVPDDIDDIYTVTKRCPRFQRQMDKEQAGTSSGVWYDETSSDEESENERPKKQAKNKKRPKEVKKIIVKKRKVVLTNKRTQGTTTTSLVTDVLDQGSDIDGAVANLEDLVEDVEILGDISQSEDENEENLGQQTVTSNRKRREKKREDEYKVSVFGMEHKTNLGWRVR</sequence>
<feature type="region of interest" description="Disordered" evidence="1">
    <location>
        <begin position="156"/>
        <end position="186"/>
    </location>
</feature>
<feature type="compositionally biased region" description="Acidic residues" evidence="1">
    <location>
        <begin position="156"/>
        <end position="166"/>
    </location>
</feature>
<organism evidence="2">
    <name type="scientific">Graphocephala atropunctata</name>
    <dbReference type="NCBI Taxonomy" id="36148"/>
    <lineage>
        <taxon>Eukaryota</taxon>
        <taxon>Metazoa</taxon>
        <taxon>Ecdysozoa</taxon>
        <taxon>Arthropoda</taxon>
        <taxon>Hexapoda</taxon>
        <taxon>Insecta</taxon>
        <taxon>Pterygota</taxon>
        <taxon>Neoptera</taxon>
        <taxon>Paraneoptera</taxon>
        <taxon>Hemiptera</taxon>
        <taxon>Auchenorrhyncha</taxon>
        <taxon>Membracoidea</taxon>
        <taxon>Cicadellidae</taxon>
        <taxon>Cicadellinae</taxon>
        <taxon>Cicadellini</taxon>
        <taxon>Graphocephala</taxon>
    </lineage>
</organism>